<dbReference type="Proteomes" id="UP001497472">
    <property type="component" value="Unassembled WGS sequence"/>
</dbReference>
<evidence type="ECO:0000313" key="2">
    <source>
        <dbReference type="Proteomes" id="UP001497472"/>
    </source>
</evidence>
<sequence length="80" mass="8950">MDGVLFDELLALLTPQIVKINTTMCDGIPASHRLSINLRYLATGNVFEDLKFLTAVSPQSYCYGNMHCFDQLPQDIDKGK</sequence>
<comment type="caution">
    <text evidence="1">The sequence shown here is derived from an EMBL/GenBank/DDBJ whole genome shotgun (WGS) entry which is preliminary data.</text>
</comment>
<keyword evidence="2" id="KW-1185">Reference proteome</keyword>
<dbReference type="EMBL" id="CAVLEF010000002">
    <property type="protein sequence ID" value="CAK1541655.1"/>
    <property type="molecule type" value="Genomic_DNA"/>
</dbReference>
<dbReference type="AlphaFoldDB" id="A0AAV1IZV7"/>
<proteinExistence type="predicted"/>
<protein>
    <submittedName>
        <fullName evidence="1">Uncharacterized protein</fullName>
    </submittedName>
</protein>
<organism evidence="1 2">
    <name type="scientific">Leptosia nina</name>
    <dbReference type="NCBI Taxonomy" id="320188"/>
    <lineage>
        <taxon>Eukaryota</taxon>
        <taxon>Metazoa</taxon>
        <taxon>Ecdysozoa</taxon>
        <taxon>Arthropoda</taxon>
        <taxon>Hexapoda</taxon>
        <taxon>Insecta</taxon>
        <taxon>Pterygota</taxon>
        <taxon>Neoptera</taxon>
        <taxon>Endopterygota</taxon>
        <taxon>Lepidoptera</taxon>
        <taxon>Glossata</taxon>
        <taxon>Ditrysia</taxon>
        <taxon>Papilionoidea</taxon>
        <taxon>Pieridae</taxon>
        <taxon>Pierinae</taxon>
        <taxon>Leptosia</taxon>
    </lineage>
</organism>
<name>A0AAV1IZV7_9NEOP</name>
<evidence type="ECO:0000313" key="1">
    <source>
        <dbReference type="EMBL" id="CAK1541655.1"/>
    </source>
</evidence>
<accession>A0AAV1IZV7</accession>
<reference evidence="1 2" key="1">
    <citation type="submission" date="2023-11" db="EMBL/GenBank/DDBJ databases">
        <authorList>
            <person name="Okamura Y."/>
        </authorList>
    </citation>
    <scope>NUCLEOTIDE SEQUENCE [LARGE SCALE GENOMIC DNA]</scope>
</reference>
<gene>
    <name evidence="1" type="ORF">LNINA_LOCUS1619</name>
</gene>